<accession>A0ABN9A1F5</accession>
<dbReference type="Proteomes" id="UP001176941">
    <property type="component" value="Chromosome 8"/>
</dbReference>
<evidence type="ECO:0000313" key="2">
    <source>
        <dbReference type="EMBL" id="CAI9178668.1"/>
    </source>
</evidence>
<proteinExistence type="predicted"/>
<dbReference type="EMBL" id="OX459944">
    <property type="protein sequence ID" value="CAI9178668.1"/>
    <property type="molecule type" value="Genomic_DNA"/>
</dbReference>
<reference evidence="2" key="1">
    <citation type="submission" date="2023-04" db="EMBL/GenBank/DDBJ databases">
        <authorList>
            <consortium name="ELIXIR-Norway"/>
        </authorList>
    </citation>
    <scope>NUCLEOTIDE SEQUENCE [LARGE SCALE GENOMIC DNA]</scope>
</reference>
<evidence type="ECO:0000256" key="1">
    <source>
        <dbReference type="SAM" id="MobiDB-lite"/>
    </source>
</evidence>
<feature type="region of interest" description="Disordered" evidence="1">
    <location>
        <begin position="1"/>
        <end position="66"/>
    </location>
</feature>
<sequence length="118" mass="12955">MPATREDGELLGTLPRPSDADLRAWEIPGSRLKPKNRRPPPSGTPGRRPQQPFPSPRDAFPRGLQSPVWNRLCNPSAGILLKEERNALSGVGTGGCNTQSLRPGSFLQASFRNETLHY</sequence>
<protein>
    <submittedName>
        <fullName evidence="2">Uncharacterized protein</fullName>
    </submittedName>
</protein>
<keyword evidence="3" id="KW-1185">Reference proteome</keyword>
<organism evidence="2 3">
    <name type="scientific">Rangifer tarandus platyrhynchus</name>
    <name type="common">Svalbard reindeer</name>
    <dbReference type="NCBI Taxonomy" id="3082113"/>
    <lineage>
        <taxon>Eukaryota</taxon>
        <taxon>Metazoa</taxon>
        <taxon>Chordata</taxon>
        <taxon>Craniata</taxon>
        <taxon>Vertebrata</taxon>
        <taxon>Euteleostomi</taxon>
        <taxon>Mammalia</taxon>
        <taxon>Eutheria</taxon>
        <taxon>Laurasiatheria</taxon>
        <taxon>Artiodactyla</taxon>
        <taxon>Ruminantia</taxon>
        <taxon>Pecora</taxon>
        <taxon>Cervidae</taxon>
        <taxon>Odocoileinae</taxon>
        <taxon>Rangifer</taxon>
    </lineage>
</organism>
<name>A0ABN9A1F5_RANTA</name>
<gene>
    <name evidence="2" type="ORF">MRATA1EN1_LOCUS27630</name>
</gene>
<evidence type="ECO:0000313" key="3">
    <source>
        <dbReference type="Proteomes" id="UP001176941"/>
    </source>
</evidence>